<evidence type="ECO:0000256" key="5">
    <source>
        <dbReference type="ARBA" id="ARBA00023163"/>
    </source>
</evidence>
<keyword evidence="3" id="KW-0805">Transcription regulation</keyword>
<dbReference type="InterPro" id="IPR052360">
    <property type="entry name" value="Transcr_Regulatory_Proteins"/>
</dbReference>
<dbReference type="EMBL" id="ANFO01001213">
    <property type="protein sequence ID" value="KGQ03510.1"/>
    <property type="molecule type" value="Genomic_DNA"/>
</dbReference>
<dbReference type="STRING" id="1245745.A0A0A2VBQ2"/>
<dbReference type="eggNOG" id="ENOG502SHR6">
    <property type="taxonomic scope" value="Eukaryota"/>
</dbReference>
<dbReference type="GO" id="GO:0046872">
    <property type="term" value="F:metal ion binding"/>
    <property type="evidence" value="ECO:0007669"/>
    <property type="project" value="UniProtKB-KW"/>
</dbReference>
<accession>A0A0A2VBQ2</accession>
<name>A0A0A2VBQ2_BEABA</name>
<dbReference type="PANTHER" id="PTHR36206">
    <property type="entry name" value="ASPERCRYPTIN BIOSYNTHESIS CLUSTER-SPECIFIC TRANSCRIPTION REGULATOR ATNN-RELATED"/>
    <property type="match status" value="1"/>
</dbReference>
<proteinExistence type="predicted"/>
<evidence type="ECO:0000256" key="6">
    <source>
        <dbReference type="ARBA" id="ARBA00023242"/>
    </source>
</evidence>
<evidence type="ECO:0000313" key="8">
    <source>
        <dbReference type="EMBL" id="KGQ03510.1"/>
    </source>
</evidence>
<evidence type="ECO:0000256" key="3">
    <source>
        <dbReference type="ARBA" id="ARBA00023015"/>
    </source>
</evidence>
<feature type="compositionally biased region" description="Polar residues" evidence="7">
    <location>
        <begin position="1"/>
        <end position="12"/>
    </location>
</feature>
<comment type="caution">
    <text evidence="8">The sequence shown here is derived from an EMBL/GenBank/DDBJ whole genome shotgun (WGS) entry which is preliminary data.</text>
</comment>
<dbReference type="AlphaFoldDB" id="A0A0A2VBQ2"/>
<dbReference type="Proteomes" id="UP000030106">
    <property type="component" value="Unassembled WGS sequence"/>
</dbReference>
<evidence type="ECO:0000313" key="9">
    <source>
        <dbReference type="Proteomes" id="UP000030106"/>
    </source>
</evidence>
<feature type="region of interest" description="Disordered" evidence="7">
    <location>
        <begin position="1"/>
        <end position="22"/>
    </location>
</feature>
<dbReference type="OrthoDB" id="2593732at2759"/>
<dbReference type="InterPro" id="IPR021858">
    <property type="entry name" value="Fun_TF"/>
</dbReference>
<keyword evidence="4" id="KW-0238">DNA-binding</keyword>
<evidence type="ECO:0000256" key="4">
    <source>
        <dbReference type="ARBA" id="ARBA00023125"/>
    </source>
</evidence>
<dbReference type="GO" id="GO:0003677">
    <property type="term" value="F:DNA binding"/>
    <property type="evidence" value="ECO:0007669"/>
    <property type="project" value="UniProtKB-KW"/>
</dbReference>
<sequence length="478" mass="53084">MSSVTRQSQSVNAAAPKATGGTSQRRLLPRACIPPAIGSANGAENALLHHVRTCVVEDIAASRPSDFWYGYALPLSHSTAAINHALCALGAAHRYFVSDPCNPGHAQSTTLFCTESMQRYNDAIAALNPLLSSENTAHFDVVLICCVIFITIENLNGRSAEAARHLRAGCNIAKRFRSRQTSATTALIGRDSIDNLLFTLQDMFYCFGQYLAMYIGVDAFADLDFNVPIISMGDPNVPFTSLKEAEMKFRNIDQTFNTRMWQAKAYSPQPVNIEEIFVDTTGSIESRAPAMNGDMRTAAKIAARSDLAVWRQRFQPLARQKQNVRQIAALDLDYAVWHIIAKAIDYSEDFPSAECEKILSIAEEIISMDAARGHPRFTFDGNMIWALFYICFGTKDVAIHARCLELLRRANRREGVWDSCDVAAICETAIKALNSNTLTWRDIPHGILTLAEMLHIDLQGFSLQSMRDIEVEAAKRKY</sequence>
<organism evidence="8 9">
    <name type="scientific">Beauveria bassiana D1-5</name>
    <dbReference type="NCBI Taxonomy" id="1245745"/>
    <lineage>
        <taxon>Eukaryota</taxon>
        <taxon>Fungi</taxon>
        <taxon>Dikarya</taxon>
        <taxon>Ascomycota</taxon>
        <taxon>Pezizomycotina</taxon>
        <taxon>Sordariomycetes</taxon>
        <taxon>Hypocreomycetidae</taxon>
        <taxon>Hypocreales</taxon>
        <taxon>Cordycipitaceae</taxon>
        <taxon>Beauveria</taxon>
    </lineage>
</organism>
<keyword evidence="2" id="KW-0862">Zinc</keyword>
<dbReference type="HOGENOM" id="CLU_011409_11_1_1"/>
<keyword evidence="6" id="KW-0539">Nucleus</keyword>
<evidence type="ECO:0000256" key="7">
    <source>
        <dbReference type="SAM" id="MobiDB-lite"/>
    </source>
</evidence>
<reference evidence="8 9" key="1">
    <citation type="submission" date="2012-10" db="EMBL/GenBank/DDBJ databases">
        <title>Genome sequencing and analysis of entomopathogenic fungi Beauveria bassiana D1-5.</title>
        <authorList>
            <person name="Li Q."/>
            <person name="Wang L."/>
            <person name="Zhang Z."/>
            <person name="Wang Q."/>
            <person name="Ren J."/>
            <person name="Wang M."/>
            <person name="Xu W."/>
            <person name="Wang J."/>
            <person name="Lu Y."/>
            <person name="Du Q."/>
            <person name="Sun Z."/>
        </authorList>
    </citation>
    <scope>NUCLEOTIDE SEQUENCE [LARGE SCALE GENOMIC DNA]</scope>
    <source>
        <strain evidence="8 9">D1-5</strain>
    </source>
</reference>
<gene>
    <name evidence="8" type="ORF">BBAD15_g11265</name>
</gene>
<keyword evidence="1" id="KW-0479">Metal-binding</keyword>
<dbReference type="Pfam" id="PF11951">
    <property type="entry name" value="Fungal_trans_2"/>
    <property type="match status" value="1"/>
</dbReference>
<keyword evidence="5" id="KW-0804">Transcription</keyword>
<evidence type="ECO:0000256" key="1">
    <source>
        <dbReference type="ARBA" id="ARBA00022723"/>
    </source>
</evidence>
<dbReference type="PANTHER" id="PTHR36206:SF12">
    <property type="entry name" value="ASPERCRYPTIN BIOSYNTHESIS CLUSTER-SPECIFIC TRANSCRIPTION REGULATOR ATNN-RELATED"/>
    <property type="match status" value="1"/>
</dbReference>
<protein>
    <submittedName>
        <fullName evidence="8">Uncharacterized protein</fullName>
    </submittedName>
</protein>
<evidence type="ECO:0000256" key="2">
    <source>
        <dbReference type="ARBA" id="ARBA00022833"/>
    </source>
</evidence>